<sequence length="100" mass="11209">MSFITRLSSKLCRVTISWSNKLLSPSRNSVRNYSSKLKTETIVKEKKPTIPKAEENPSEPKGFVIVGKKNGVGRPILPDLLEEQVPKTFLQKVAHSLSFV</sequence>
<dbReference type="GeneID" id="8864474"/>
<reference evidence="1 2" key="1">
    <citation type="journal article" date="2010" name="Cell">
        <title>The genome of Naegleria gruberi illuminates early eukaryotic versatility.</title>
        <authorList>
            <person name="Fritz-Laylin L.K."/>
            <person name="Prochnik S.E."/>
            <person name="Ginger M.L."/>
            <person name="Dacks J.B."/>
            <person name="Carpenter M.L."/>
            <person name="Field M.C."/>
            <person name="Kuo A."/>
            <person name="Paredez A."/>
            <person name="Chapman J."/>
            <person name="Pham J."/>
            <person name="Shu S."/>
            <person name="Neupane R."/>
            <person name="Cipriano M."/>
            <person name="Mancuso J."/>
            <person name="Tu H."/>
            <person name="Salamov A."/>
            <person name="Lindquist E."/>
            <person name="Shapiro H."/>
            <person name="Lucas S."/>
            <person name="Grigoriev I.V."/>
            <person name="Cande W.Z."/>
            <person name="Fulton C."/>
            <person name="Rokhsar D.S."/>
            <person name="Dawson S.C."/>
        </authorList>
    </citation>
    <scope>NUCLEOTIDE SEQUENCE [LARGE SCALE GENOMIC DNA]</scope>
    <source>
        <strain evidence="1 2">NEG-M</strain>
    </source>
</reference>
<dbReference type="EMBL" id="GG738890">
    <property type="protein sequence ID" value="EFC40804.1"/>
    <property type="molecule type" value="Genomic_DNA"/>
</dbReference>
<accession>D2VR04</accession>
<name>D2VR04_NAEGR</name>
<evidence type="ECO:0000313" key="1">
    <source>
        <dbReference type="EMBL" id="EFC40804.1"/>
    </source>
</evidence>
<dbReference type="InParanoid" id="D2VR04"/>
<dbReference type="KEGG" id="ngr:NAEGRDRAFT_71413"/>
<gene>
    <name evidence="1" type="ORF">NAEGRDRAFT_71413</name>
</gene>
<evidence type="ECO:0000313" key="2">
    <source>
        <dbReference type="Proteomes" id="UP000006671"/>
    </source>
</evidence>
<dbReference type="VEuPathDB" id="AmoebaDB:NAEGRDRAFT_71413"/>
<organism evidence="2">
    <name type="scientific">Naegleria gruberi</name>
    <name type="common">Amoeba</name>
    <dbReference type="NCBI Taxonomy" id="5762"/>
    <lineage>
        <taxon>Eukaryota</taxon>
        <taxon>Discoba</taxon>
        <taxon>Heterolobosea</taxon>
        <taxon>Tetramitia</taxon>
        <taxon>Eutetramitia</taxon>
        <taxon>Vahlkampfiidae</taxon>
        <taxon>Naegleria</taxon>
    </lineage>
</organism>
<dbReference type="RefSeq" id="XP_002673548.1">
    <property type="nucleotide sequence ID" value="XM_002673502.1"/>
</dbReference>
<protein>
    <submittedName>
        <fullName evidence="1">Predicted protein</fullName>
    </submittedName>
</protein>
<dbReference type="AlphaFoldDB" id="D2VR04"/>
<keyword evidence="2" id="KW-1185">Reference proteome</keyword>
<dbReference type="Proteomes" id="UP000006671">
    <property type="component" value="Unassembled WGS sequence"/>
</dbReference>
<proteinExistence type="predicted"/>